<dbReference type="Gene3D" id="3.40.50.300">
    <property type="entry name" value="P-loop containing nucleotide triphosphate hydrolases"/>
    <property type="match status" value="1"/>
</dbReference>
<name>A0A9D1GEK6_9BACT</name>
<accession>A0A9D1GEK6</accession>
<organism evidence="2 3">
    <name type="scientific">Candidatus Caccoplasma intestinavium</name>
    <dbReference type="NCBI Taxonomy" id="2840716"/>
    <lineage>
        <taxon>Bacteria</taxon>
        <taxon>Pseudomonadati</taxon>
        <taxon>Bacteroidota</taxon>
        <taxon>Bacteroidia</taxon>
        <taxon>Bacteroidales</taxon>
        <taxon>Bacteroidaceae</taxon>
        <taxon>Bacteroidaceae incertae sedis</taxon>
        <taxon>Candidatus Caccoplasma</taxon>
    </lineage>
</organism>
<dbReference type="SMART" id="SM00382">
    <property type="entry name" value="AAA"/>
    <property type="match status" value="1"/>
</dbReference>
<dbReference type="InterPro" id="IPR003593">
    <property type="entry name" value="AAA+_ATPase"/>
</dbReference>
<sequence length="207" mass="23468">MAKAISNKNVLDARFEVADFSGRWLESFGRPELRGAWIIYGESGSGKTHFALQLLKYLSGFVDRAAYDTLEQGLSLSFQNAWKDAAMQEAGRRVIVLAKEPVEELSERLRKRKSPDVVVIDSITALVGFTRATFMGLINEFPEKLFIFIAHEENNKPYPAVAQHVRKLSEVKIRVEGYKAFISSRFGGGEDFVIWEQGANEYWIDKL</sequence>
<dbReference type="EMBL" id="DVKT01000045">
    <property type="protein sequence ID" value="HIT39558.1"/>
    <property type="molecule type" value="Genomic_DNA"/>
</dbReference>
<dbReference type="InterPro" id="IPR027417">
    <property type="entry name" value="P-loop_NTPase"/>
</dbReference>
<evidence type="ECO:0000313" key="3">
    <source>
        <dbReference type="Proteomes" id="UP000886722"/>
    </source>
</evidence>
<protein>
    <submittedName>
        <fullName evidence="2">ATP-binding protein</fullName>
    </submittedName>
</protein>
<keyword evidence="2" id="KW-0547">Nucleotide-binding</keyword>
<dbReference type="SUPFAM" id="SSF52540">
    <property type="entry name" value="P-loop containing nucleoside triphosphate hydrolases"/>
    <property type="match status" value="1"/>
</dbReference>
<comment type="caution">
    <text evidence="2">The sequence shown here is derived from an EMBL/GenBank/DDBJ whole genome shotgun (WGS) entry which is preliminary data.</text>
</comment>
<reference evidence="2" key="1">
    <citation type="submission" date="2020-10" db="EMBL/GenBank/DDBJ databases">
        <authorList>
            <person name="Gilroy R."/>
        </authorList>
    </citation>
    <scope>NUCLEOTIDE SEQUENCE</scope>
    <source>
        <strain evidence="2">21143</strain>
    </source>
</reference>
<evidence type="ECO:0000313" key="2">
    <source>
        <dbReference type="EMBL" id="HIT39558.1"/>
    </source>
</evidence>
<keyword evidence="2" id="KW-0067">ATP-binding</keyword>
<feature type="domain" description="AAA+ ATPase" evidence="1">
    <location>
        <begin position="33"/>
        <end position="177"/>
    </location>
</feature>
<dbReference type="GO" id="GO:0005524">
    <property type="term" value="F:ATP binding"/>
    <property type="evidence" value="ECO:0007669"/>
    <property type="project" value="UniProtKB-KW"/>
</dbReference>
<proteinExistence type="predicted"/>
<dbReference type="AlphaFoldDB" id="A0A9D1GEK6"/>
<gene>
    <name evidence="2" type="ORF">IAD06_05925</name>
</gene>
<dbReference type="Proteomes" id="UP000886722">
    <property type="component" value="Unassembled WGS sequence"/>
</dbReference>
<reference evidence="2" key="2">
    <citation type="journal article" date="2021" name="PeerJ">
        <title>Extensive microbial diversity within the chicken gut microbiome revealed by metagenomics and culture.</title>
        <authorList>
            <person name="Gilroy R."/>
            <person name="Ravi A."/>
            <person name="Getino M."/>
            <person name="Pursley I."/>
            <person name="Horton D.L."/>
            <person name="Alikhan N.F."/>
            <person name="Baker D."/>
            <person name="Gharbi K."/>
            <person name="Hall N."/>
            <person name="Watson M."/>
            <person name="Adriaenssens E.M."/>
            <person name="Foster-Nyarko E."/>
            <person name="Jarju S."/>
            <person name="Secka A."/>
            <person name="Antonio M."/>
            <person name="Oren A."/>
            <person name="Chaudhuri R.R."/>
            <person name="La Ragione R."/>
            <person name="Hildebrand F."/>
            <person name="Pallen M.J."/>
        </authorList>
    </citation>
    <scope>NUCLEOTIDE SEQUENCE</scope>
    <source>
        <strain evidence="2">21143</strain>
    </source>
</reference>
<evidence type="ECO:0000259" key="1">
    <source>
        <dbReference type="SMART" id="SM00382"/>
    </source>
</evidence>